<dbReference type="AlphaFoldDB" id="A0A2A2K585"/>
<protein>
    <submittedName>
        <fullName evidence="1">Uncharacterized protein</fullName>
    </submittedName>
</protein>
<comment type="caution">
    <text evidence="1">The sequence shown here is derived from an EMBL/GenBank/DDBJ whole genome shotgun (WGS) entry which is preliminary data.</text>
</comment>
<reference evidence="1 2" key="1">
    <citation type="journal article" date="2017" name="Curr. Biol.">
        <title>Genome architecture and evolution of a unichromosomal asexual nematode.</title>
        <authorList>
            <person name="Fradin H."/>
            <person name="Zegar C."/>
            <person name="Gutwein M."/>
            <person name="Lucas J."/>
            <person name="Kovtun M."/>
            <person name="Corcoran D."/>
            <person name="Baugh L.R."/>
            <person name="Kiontke K."/>
            <person name="Gunsalus K."/>
            <person name="Fitch D.H."/>
            <person name="Piano F."/>
        </authorList>
    </citation>
    <scope>NUCLEOTIDE SEQUENCE [LARGE SCALE GENOMIC DNA]</scope>
    <source>
        <strain evidence="1">PF1309</strain>
    </source>
</reference>
<evidence type="ECO:0000313" key="2">
    <source>
        <dbReference type="Proteomes" id="UP000218231"/>
    </source>
</evidence>
<proteinExistence type="predicted"/>
<keyword evidence="2" id="KW-1185">Reference proteome</keyword>
<organism evidence="1 2">
    <name type="scientific">Diploscapter pachys</name>
    <dbReference type="NCBI Taxonomy" id="2018661"/>
    <lineage>
        <taxon>Eukaryota</taxon>
        <taxon>Metazoa</taxon>
        <taxon>Ecdysozoa</taxon>
        <taxon>Nematoda</taxon>
        <taxon>Chromadorea</taxon>
        <taxon>Rhabditida</taxon>
        <taxon>Rhabditina</taxon>
        <taxon>Rhabditomorpha</taxon>
        <taxon>Rhabditoidea</taxon>
        <taxon>Rhabditidae</taxon>
        <taxon>Diploscapter</taxon>
    </lineage>
</organism>
<gene>
    <name evidence="1" type="ORF">WR25_14766</name>
</gene>
<name>A0A2A2K585_9BILA</name>
<sequence>MQVPPPFGVRALRIGARIEIRRPILVIQIGRAHRAVDMRLTGVAELQLGPLAAIGTGDEQHRPWTGVLAMIGERSGVTSTIPPQLRSIRIRRNCGNSSQIASSVCVAMCRPPRWV</sequence>
<accession>A0A2A2K585</accession>
<dbReference type="EMBL" id="LIAE01009604">
    <property type="protein sequence ID" value="PAV69088.1"/>
    <property type="molecule type" value="Genomic_DNA"/>
</dbReference>
<evidence type="ECO:0000313" key="1">
    <source>
        <dbReference type="EMBL" id="PAV69088.1"/>
    </source>
</evidence>
<dbReference type="Proteomes" id="UP000218231">
    <property type="component" value="Unassembled WGS sequence"/>
</dbReference>